<comment type="similarity">
    <text evidence="1 2">Belongs to the small heat shock protein (HSP20) family.</text>
</comment>
<dbReference type="CDD" id="cd06464">
    <property type="entry name" value="ACD_sHsps-like"/>
    <property type="match status" value="1"/>
</dbReference>
<accession>A0A932CMB8</accession>
<dbReference type="InterPro" id="IPR002068">
    <property type="entry name" value="A-crystallin/Hsp20_dom"/>
</dbReference>
<protein>
    <submittedName>
        <fullName evidence="5">Hsp20/alpha crystallin family protein</fullName>
    </submittedName>
</protein>
<dbReference type="Pfam" id="PF00011">
    <property type="entry name" value="HSP20"/>
    <property type="match status" value="1"/>
</dbReference>
<dbReference type="InterPro" id="IPR008978">
    <property type="entry name" value="HSP20-like_chaperone"/>
</dbReference>
<feature type="domain" description="CS" evidence="4">
    <location>
        <begin position="49"/>
        <end position="155"/>
    </location>
</feature>
<dbReference type="PROSITE" id="PS01031">
    <property type="entry name" value="SHSP"/>
    <property type="match status" value="1"/>
</dbReference>
<sequence>MALVRWDPFKELERWDPFKEMSRLQERMSRMFEEGGFPFRGTAERAVRTWAPPVDIYETDKEVILKAELPGVDPKDFSVEVRDNTLILKGERKLEKEVKEENYHQIERYYGTFQRSFMLPSSVQQDQVKARYRDGILEITLPKVQEAQPKQIAVEVEPAEGTARQIEGATL</sequence>
<comment type="caution">
    <text evidence="5">The sequence shown here is derived from an EMBL/GenBank/DDBJ whole genome shotgun (WGS) entry which is preliminary data.</text>
</comment>
<evidence type="ECO:0000256" key="2">
    <source>
        <dbReference type="RuleBase" id="RU003616"/>
    </source>
</evidence>
<organism evidence="5 6">
    <name type="scientific">Tectimicrobiota bacterium</name>
    <dbReference type="NCBI Taxonomy" id="2528274"/>
    <lineage>
        <taxon>Bacteria</taxon>
        <taxon>Pseudomonadati</taxon>
        <taxon>Nitrospinota/Tectimicrobiota group</taxon>
        <taxon>Candidatus Tectimicrobiota</taxon>
    </lineage>
</organism>
<name>A0A932CMB8_UNCTE</name>
<dbReference type="Gene3D" id="2.60.40.790">
    <property type="match status" value="1"/>
</dbReference>
<dbReference type="Proteomes" id="UP000769766">
    <property type="component" value="Unassembled WGS sequence"/>
</dbReference>
<evidence type="ECO:0000313" key="5">
    <source>
        <dbReference type="EMBL" id="MBI2876005.1"/>
    </source>
</evidence>
<dbReference type="AlphaFoldDB" id="A0A932CMB8"/>
<dbReference type="SUPFAM" id="SSF49764">
    <property type="entry name" value="HSP20-like chaperones"/>
    <property type="match status" value="1"/>
</dbReference>
<evidence type="ECO:0000259" key="3">
    <source>
        <dbReference type="PROSITE" id="PS01031"/>
    </source>
</evidence>
<proteinExistence type="inferred from homology"/>
<feature type="domain" description="SHSP" evidence="3">
    <location>
        <begin position="45"/>
        <end position="157"/>
    </location>
</feature>
<dbReference type="PROSITE" id="PS51203">
    <property type="entry name" value="CS"/>
    <property type="match status" value="1"/>
</dbReference>
<dbReference type="InterPro" id="IPR007052">
    <property type="entry name" value="CS_dom"/>
</dbReference>
<gene>
    <name evidence="5" type="ORF">HYY20_03915</name>
</gene>
<dbReference type="InterPro" id="IPR031107">
    <property type="entry name" value="Small_HSP"/>
</dbReference>
<reference evidence="5" key="1">
    <citation type="submission" date="2020-07" db="EMBL/GenBank/DDBJ databases">
        <title>Huge and variable diversity of episymbiotic CPR bacteria and DPANN archaea in groundwater ecosystems.</title>
        <authorList>
            <person name="He C.Y."/>
            <person name="Keren R."/>
            <person name="Whittaker M."/>
            <person name="Farag I.F."/>
            <person name="Doudna J."/>
            <person name="Cate J.H.D."/>
            <person name="Banfield J.F."/>
        </authorList>
    </citation>
    <scope>NUCLEOTIDE SEQUENCE</scope>
    <source>
        <strain evidence="5">NC_groundwater_672_Ag_B-0.1um_62_36</strain>
    </source>
</reference>
<evidence type="ECO:0000256" key="1">
    <source>
        <dbReference type="PROSITE-ProRule" id="PRU00285"/>
    </source>
</evidence>
<evidence type="ECO:0000313" key="6">
    <source>
        <dbReference type="Proteomes" id="UP000769766"/>
    </source>
</evidence>
<evidence type="ECO:0000259" key="4">
    <source>
        <dbReference type="PROSITE" id="PS51203"/>
    </source>
</evidence>
<dbReference type="EMBL" id="JACPRF010000122">
    <property type="protein sequence ID" value="MBI2876005.1"/>
    <property type="molecule type" value="Genomic_DNA"/>
</dbReference>
<dbReference type="PANTHER" id="PTHR11527">
    <property type="entry name" value="HEAT-SHOCK PROTEIN 20 FAMILY MEMBER"/>
    <property type="match status" value="1"/>
</dbReference>